<dbReference type="EMBL" id="JAIQCV010000003">
    <property type="protein sequence ID" value="KAH1115042.1"/>
    <property type="molecule type" value="Genomic_DNA"/>
</dbReference>
<evidence type="ECO:0000313" key="4">
    <source>
        <dbReference type="Proteomes" id="UP000828251"/>
    </source>
</evidence>
<dbReference type="InterPro" id="IPR044730">
    <property type="entry name" value="RNase_H-like_dom_plant"/>
</dbReference>
<dbReference type="PANTHER" id="PTHR47074:SF61">
    <property type="entry name" value="RNASE H TYPE-1 DOMAIN-CONTAINING PROTEIN"/>
    <property type="match status" value="1"/>
</dbReference>
<dbReference type="OrthoDB" id="1748820at2759"/>
<comment type="caution">
    <text evidence="3">The sequence shown here is derived from an EMBL/GenBank/DDBJ whole genome shotgun (WGS) entry which is preliminary data.</text>
</comment>
<keyword evidence="4" id="KW-1185">Reference proteome</keyword>
<dbReference type="PANTHER" id="PTHR47074">
    <property type="entry name" value="BNAC02G40300D PROTEIN"/>
    <property type="match status" value="1"/>
</dbReference>
<feature type="region of interest" description="Disordered" evidence="1">
    <location>
        <begin position="80"/>
        <end position="102"/>
    </location>
</feature>
<evidence type="ECO:0000313" key="3">
    <source>
        <dbReference type="EMBL" id="KAH1115042.1"/>
    </source>
</evidence>
<dbReference type="InterPro" id="IPR002156">
    <property type="entry name" value="RNaseH_domain"/>
</dbReference>
<sequence length="102" mass="11467">MAKEMGFQDICVEGDALIVISFIQEIKGKSHRFRSVQFKHVPREANKVVHGLAMEGWKYDGPQYWMEEAPGAVEELVNCDRNRTNGGRNDSDESGHSNEGSI</sequence>
<dbReference type="InterPro" id="IPR052929">
    <property type="entry name" value="RNase_H-like_EbsB-rel"/>
</dbReference>
<reference evidence="3 4" key="1">
    <citation type="journal article" date="2021" name="Plant Biotechnol. J.">
        <title>Multi-omics assisted identification of the key and species-specific regulatory components of drought-tolerant mechanisms in Gossypium stocksii.</title>
        <authorList>
            <person name="Yu D."/>
            <person name="Ke L."/>
            <person name="Zhang D."/>
            <person name="Wu Y."/>
            <person name="Sun Y."/>
            <person name="Mei J."/>
            <person name="Sun J."/>
            <person name="Sun Y."/>
        </authorList>
    </citation>
    <scope>NUCLEOTIDE SEQUENCE [LARGE SCALE GENOMIC DNA]</scope>
    <source>
        <strain evidence="4">cv. E1</strain>
        <tissue evidence="3">Leaf</tissue>
    </source>
</reference>
<organism evidence="3 4">
    <name type="scientific">Gossypium stocksii</name>
    <dbReference type="NCBI Taxonomy" id="47602"/>
    <lineage>
        <taxon>Eukaryota</taxon>
        <taxon>Viridiplantae</taxon>
        <taxon>Streptophyta</taxon>
        <taxon>Embryophyta</taxon>
        <taxon>Tracheophyta</taxon>
        <taxon>Spermatophyta</taxon>
        <taxon>Magnoliopsida</taxon>
        <taxon>eudicotyledons</taxon>
        <taxon>Gunneridae</taxon>
        <taxon>Pentapetalae</taxon>
        <taxon>rosids</taxon>
        <taxon>malvids</taxon>
        <taxon>Malvales</taxon>
        <taxon>Malvaceae</taxon>
        <taxon>Malvoideae</taxon>
        <taxon>Gossypium</taxon>
    </lineage>
</organism>
<evidence type="ECO:0000256" key="1">
    <source>
        <dbReference type="SAM" id="MobiDB-lite"/>
    </source>
</evidence>
<proteinExistence type="predicted"/>
<dbReference type="Proteomes" id="UP000828251">
    <property type="component" value="Unassembled WGS sequence"/>
</dbReference>
<gene>
    <name evidence="3" type="ORF">J1N35_008420</name>
</gene>
<accession>A0A9D3W8T9</accession>
<dbReference type="Pfam" id="PF13456">
    <property type="entry name" value="RVT_3"/>
    <property type="match status" value="1"/>
</dbReference>
<dbReference type="GO" id="GO:0003676">
    <property type="term" value="F:nucleic acid binding"/>
    <property type="evidence" value="ECO:0007669"/>
    <property type="project" value="InterPro"/>
</dbReference>
<dbReference type="CDD" id="cd06222">
    <property type="entry name" value="RNase_H_like"/>
    <property type="match status" value="1"/>
</dbReference>
<dbReference type="GO" id="GO:0004523">
    <property type="term" value="F:RNA-DNA hybrid ribonuclease activity"/>
    <property type="evidence" value="ECO:0007669"/>
    <property type="project" value="InterPro"/>
</dbReference>
<dbReference type="AlphaFoldDB" id="A0A9D3W8T9"/>
<name>A0A9D3W8T9_9ROSI</name>
<protein>
    <recommendedName>
        <fullName evidence="2">RNase H type-1 domain-containing protein</fullName>
    </recommendedName>
</protein>
<feature type="compositionally biased region" description="Basic and acidic residues" evidence="1">
    <location>
        <begin position="80"/>
        <end position="96"/>
    </location>
</feature>
<feature type="domain" description="RNase H type-1" evidence="2">
    <location>
        <begin position="22"/>
        <end position="54"/>
    </location>
</feature>
<evidence type="ECO:0000259" key="2">
    <source>
        <dbReference type="Pfam" id="PF13456"/>
    </source>
</evidence>